<accession>A0A174RM78</accession>
<dbReference type="AlphaFoldDB" id="A0A174RM78"/>
<dbReference type="Proteomes" id="UP000095512">
    <property type="component" value="Unassembled WGS sequence"/>
</dbReference>
<sequence length="112" mass="12357">MDTSIFKQDALAKKKVSVLADTTLALSTFVQAQRVGARLNERGLAGILRLAELQSQLVPDWDKDHFDGKALFILCSLLTELMLNVSSVPGDLAVYGELESMLEEIADGEWFE</sequence>
<dbReference type="EMBL" id="CZAB01000056">
    <property type="protein sequence ID" value="CUP85246.1"/>
    <property type="molecule type" value="Genomic_DNA"/>
</dbReference>
<evidence type="ECO:0000313" key="1">
    <source>
        <dbReference type="EMBL" id="CUP85246.1"/>
    </source>
</evidence>
<gene>
    <name evidence="1" type="ORF">ERS852480_04238</name>
</gene>
<protein>
    <submittedName>
        <fullName evidence="1">Protein of uncharacterized function (DUF3851)</fullName>
    </submittedName>
</protein>
<proteinExistence type="predicted"/>
<dbReference type="RefSeq" id="WP_057572687.1">
    <property type="nucleotide sequence ID" value="NZ_CZAB01000056.1"/>
</dbReference>
<name>A0A174RM78_9FIRM</name>
<evidence type="ECO:0000313" key="2">
    <source>
        <dbReference type="Proteomes" id="UP000095512"/>
    </source>
</evidence>
<organism evidence="1 2">
    <name type="scientific">Enterocloster clostridioformis</name>
    <dbReference type="NCBI Taxonomy" id="1531"/>
    <lineage>
        <taxon>Bacteria</taxon>
        <taxon>Bacillati</taxon>
        <taxon>Bacillota</taxon>
        <taxon>Clostridia</taxon>
        <taxon>Lachnospirales</taxon>
        <taxon>Lachnospiraceae</taxon>
        <taxon>Enterocloster</taxon>
    </lineage>
</organism>
<reference evidence="1 2" key="1">
    <citation type="submission" date="2015-09" db="EMBL/GenBank/DDBJ databases">
        <authorList>
            <consortium name="Pathogen Informatics"/>
        </authorList>
    </citation>
    <scope>NUCLEOTIDE SEQUENCE [LARGE SCALE GENOMIC DNA]</scope>
    <source>
        <strain evidence="1 2">2789STDY5834865</strain>
    </source>
</reference>